<reference evidence="1" key="2">
    <citation type="submission" date="2023-06" db="EMBL/GenBank/DDBJ databases">
        <authorList>
            <person name="Spilker T."/>
        </authorList>
    </citation>
    <scope>NUCLEOTIDE SEQUENCE</scope>
    <source>
        <strain evidence="1">FLAC1071</strain>
    </source>
</reference>
<comment type="caution">
    <text evidence="1">The sequence shown here is derived from an EMBL/GenBank/DDBJ whole genome shotgun (WGS) entry which is preliminary data.</text>
</comment>
<dbReference type="RefSeq" id="WP_069954134.1">
    <property type="nucleotide sequence ID" value="NZ_CP012886.2"/>
</dbReference>
<evidence type="ECO:0000313" key="2">
    <source>
        <dbReference type="Proteomes" id="UP001529272"/>
    </source>
</evidence>
<reference evidence="1" key="1">
    <citation type="submission" date="2023-06" db="EMBL/GenBank/DDBJ databases">
        <title>Itaconate inhibition of nontuberculous mycobacteria.</title>
        <authorList>
            <person name="Breen P."/>
            <person name="Zimbric M."/>
            <person name="Caverly L."/>
        </authorList>
    </citation>
    <scope>NUCLEOTIDE SEQUENCE</scope>
    <source>
        <strain evidence="1">FLAC1071</strain>
    </source>
</reference>
<keyword evidence="2" id="KW-1185">Reference proteome</keyword>
<organism evidence="1 2">
    <name type="scientific">Mycobacterium intracellulare subsp. chimaera</name>
    <dbReference type="NCBI Taxonomy" id="222805"/>
    <lineage>
        <taxon>Bacteria</taxon>
        <taxon>Bacillati</taxon>
        <taxon>Actinomycetota</taxon>
        <taxon>Actinomycetes</taxon>
        <taxon>Mycobacteriales</taxon>
        <taxon>Mycobacteriaceae</taxon>
        <taxon>Mycobacterium</taxon>
        <taxon>Mycobacterium avium complex (MAC)</taxon>
    </lineage>
</organism>
<protein>
    <submittedName>
        <fullName evidence="1">Uncharacterized protein</fullName>
    </submittedName>
</protein>
<proteinExistence type="predicted"/>
<gene>
    <name evidence="1" type="ORF">QRB35_25020</name>
</gene>
<dbReference type="Proteomes" id="UP001529272">
    <property type="component" value="Unassembled WGS sequence"/>
</dbReference>
<dbReference type="EMBL" id="JASZZX010000033">
    <property type="protein sequence ID" value="MDM3929247.1"/>
    <property type="molecule type" value="Genomic_DNA"/>
</dbReference>
<accession>A0ABT7P7L3</accession>
<name>A0ABT7P7L3_MYCIT</name>
<sequence length="159" mass="17145">MSQQITGTGQTAMRLRAIDEAVSLSDQLATAAAYFEIDRTTASHPDVAALLPDITTLITRLKTLSEPSSDRYVDTIPNRIWLAAAVPEGEQSSHLAIELQATLESDSDTRGSLAARLRRLSARLSNVGAQLAFHTAAHPVHRLGTECSERERTTYGCAG</sequence>
<evidence type="ECO:0000313" key="1">
    <source>
        <dbReference type="EMBL" id="MDM3929247.1"/>
    </source>
</evidence>